<name>A0A095UTF1_9GAMM</name>
<dbReference type="Proteomes" id="UP000029444">
    <property type="component" value="Unassembled WGS sequence"/>
</dbReference>
<dbReference type="PANTHER" id="PTHR42208">
    <property type="entry name" value="HEAVY METAL TRANSPORTER-RELATED"/>
    <property type="match status" value="1"/>
</dbReference>
<organism evidence="4 5">
    <name type="scientific">Alcanivorax nanhaiticus</name>
    <dbReference type="NCBI Taxonomy" id="1177154"/>
    <lineage>
        <taxon>Bacteria</taxon>
        <taxon>Pseudomonadati</taxon>
        <taxon>Pseudomonadota</taxon>
        <taxon>Gammaproteobacteria</taxon>
        <taxon>Oceanospirillales</taxon>
        <taxon>Alcanivoracaceae</taxon>
        <taxon>Alcanivorax</taxon>
    </lineage>
</organism>
<protein>
    <recommendedName>
        <fullName evidence="3">Urease accessory protein UreH-like transmembrane domain-containing protein</fullName>
    </recommendedName>
</protein>
<evidence type="ECO:0000256" key="1">
    <source>
        <dbReference type="SAM" id="MobiDB-lite"/>
    </source>
</evidence>
<feature type="domain" description="Urease accessory protein UreH-like transmembrane" evidence="3">
    <location>
        <begin position="15"/>
        <end position="216"/>
    </location>
</feature>
<feature type="transmembrane region" description="Helical" evidence="2">
    <location>
        <begin position="142"/>
        <end position="163"/>
    </location>
</feature>
<accession>A0A095UTF1</accession>
<dbReference type="InterPro" id="IPR039447">
    <property type="entry name" value="UreH-like_TM_dom"/>
</dbReference>
<keyword evidence="2" id="KW-0472">Membrane</keyword>
<feature type="transmembrane region" description="Helical" evidence="2">
    <location>
        <begin position="86"/>
        <end position="105"/>
    </location>
</feature>
<evidence type="ECO:0000313" key="4">
    <source>
        <dbReference type="EMBL" id="KGD65825.1"/>
    </source>
</evidence>
<gene>
    <name evidence="4" type="ORF">Y5S_01049</name>
</gene>
<evidence type="ECO:0000259" key="3">
    <source>
        <dbReference type="Pfam" id="PF13386"/>
    </source>
</evidence>
<dbReference type="PATRIC" id="fig|1177154.3.peg.1066"/>
<feature type="transmembrane region" description="Helical" evidence="2">
    <location>
        <begin position="175"/>
        <end position="197"/>
    </location>
</feature>
<keyword evidence="2" id="KW-0812">Transmembrane</keyword>
<feature type="region of interest" description="Disordered" evidence="1">
    <location>
        <begin position="235"/>
        <end position="264"/>
    </location>
</feature>
<dbReference type="RefSeq" id="WP_035231036.1">
    <property type="nucleotide sequence ID" value="NZ_ARXV01000003.1"/>
</dbReference>
<feature type="transmembrane region" description="Helical" evidence="2">
    <location>
        <begin position="6"/>
        <end position="37"/>
    </location>
</feature>
<dbReference type="eggNOG" id="COG2836">
    <property type="taxonomic scope" value="Bacteria"/>
</dbReference>
<keyword evidence="5" id="KW-1185">Reference proteome</keyword>
<dbReference type="EMBL" id="ARXV01000003">
    <property type="protein sequence ID" value="KGD65825.1"/>
    <property type="molecule type" value="Genomic_DNA"/>
</dbReference>
<dbReference type="Pfam" id="PF13386">
    <property type="entry name" value="DsbD_2"/>
    <property type="match status" value="1"/>
</dbReference>
<sequence>MSPDSWFALIASSALIAATGSIHCVGMCGGISSALSFAIPEARRQGQTLWLWQAVLGLGRVTTYTLLGILAGTLGQGLLGWLPGPSMAVGLALSGILMLLLALHLSGKGGLLAQLERFGQGVWRTLQPLTRKLMPLDSFLKAWLLGILWGFLPCGLVYTALALAATSGGPASGGVIMAVFGAITVVPVATTGVVASHLQGFRGPVARKIAVAVTLILAITFLLMAWQMANGTGHVHHHNGHGGHSSPMESTPAEEQNHAHHHDH</sequence>
<evidence type="ECO:0000256" key="2">
    <source>
        <dbReference type="SAM" id="Phobius"/>
    </source>
</evidence>
<dbReference type="OrthoDB" id="9798690at2"/>
<proteinExistence type="predicted"/>
<comment type="caution">
    <text evidence="4">The sequence shown here is derived from an EMBL/GenBank/DDBJ whole genome shotgun (WGS) entry which is preliminary data.</text>
</comment>
<feature type="transmembrane region" description="Helical" evidence="2">
    <location>
        <begin position="49"/>
        <end position="74"/>
    </location>
</feature>
<evidence type="ECO:0000313" key="5">
    <source>
        <dbReference type="Proteomes" id="UP000029444"/>
    </source>
</evidence>
<feature type="transmembrane region" description="Helical" evidence="2">
    <location>
        <begin position="209"/>
        <end position="229"/>
    </location>
</feature>
<dbReference type="AlphaFoldDB" id="A0A095UTF1"/>
<dbReference type="PANTHER" id="PTHR42208:SF1">
    <property type="entry name" value="HEAVY METAL TRANSPORTER"/>
    <property type="match status" value="1"/>
</dbReference>
<reference evidence="4 5" key="1">
    <citation type="submission" date="2012-09" db="EMBL/GenBank/DDBJ databases">
        <title>Genome Sequence of alkane-degrading Bacterium Alcanivorax sp. 19-m-6.</title>
        <authorList>
            <person name="Lai Q."/>
            <person name="Shao Z."/>
        </authorList>
    </citation>
    <scope>NUCLEOTIDE SEQUENCE [LARGE SCALE GENOMIC DNA]</scope>
    <source>
        <strain evidence="4 5">19-m-6</strain>
    </source>
</reference>
<keyword evidence="2" id="KW-1133">Transmembrane helix</keyword>
<dbReference type="STRING" id="1177154.Y5S_01049"/>